<dbReference type="InterPro" id="IPR021109">
    <property type="entry name" value="Peptidase_aspartic_dom_sf"/>
</dbReference>
<dbReference type="OrthoDB" id="128646at2759"/>
<dbReference type="Proteomes" id="UP000198211">
    <property type="component" value="Unassembled WGS sequence"/>
</dbReference>
<evidence type="ECO:0000313" key="2">
    <source>
        <dbReference type="Proteomes" id="UP000198211"/>
    </source>
</evidence>
<keyword evidence="2" id="KW-1185">Reference proteome</keyword>
<organism evidence="1 2">
    <name type="scientific">Phytophthora megakarya</name>
    <dbReference type="NCBI Taxonomy" id="4795"/>
    <lineage>
        <taxon>Eukaryota</taxon>
        <taxon>Sar</taxon>
        <taxon>Stramenopiles</taxon>
        <taxon>Oomycota</taxon>
        <taxon>Peronosporomycetes</taxon>
        <taxon>Peronosporales</taxon>
        <taxon>Peronosporaceae</taxon>
        <taxon>Phytophthora</taxon>
    </lineage>
</organism>
<evidence type="ECO:0008006" key="3">
    <source>
        <dbReference type="Google" id="ProtNLM"/>
    </source>
</evidence>
<proteinExistence type="predicted"/>
<dbReference type="EMBL" id="NBNE01000509">
    <property type="protein sequence ID" value="OWZ18972.1"/>
    <property type="molecule type" value="Genomic_DNA"/>
</dbReference>
<reference evidence="2" key="1">
    <citation type="submission" date="2017-03" db="EMBL/GenBank/DDBJ databases">
        <title>Phytopthora megakarya and P. palmivora, two closely related causual agents of cacao black pod achieved similar genome size and gene model numbers by different mechanisms.</title>
        <authorList>
            <person name="Ali S."/>
            <person name="Shao J."/>
            <person name="Larry D.J."/>
            <person name="Kronmiller B."/>
            <person name="Shen D."/>
            <person name="Strem M.D."/>
            <person name="Melnick R.L."/>
            <person name="Guiltinan M.J."/>
            <person name="Tyler B.M."/>
            <person name="Meinhardt L.W."/>
            <person name="Bailey B.A."/>
        </authorList>
    </citation>
    <scope>NUCLEOTIDE SEQUENCE [LARGE SCALE GENOMIC DNA]</scope>
    <source>
        <strain evidence="2">zdho120</strain>
    </source>
</reference>
<dbReference type="AlphaFoldDB" id="A0A225WMX8"/>
<comment type="caution">
    <text evidence="1">The sequence shown here is derived from an EMBL/GenBank/DDBJ whole genome shotgun (WGS) entry which is preliminary data.</text>
</comment>
<protein>
    <recommendedName>
        <fullName evidence="3">Reverse transcriptase</fullName>
    </recommendedName>
</protein>
<sequence length="84" mass="9769">MIDHEVEMPITLTNQQEMLVLKRTVRLHVFMDTFPTYVNDFLVLSMPENCDVLLGMSWLKTTNPDINWIEETVKPCVESGNKDL</sequence>
<accession>A0A225WMX8</accession>
<gene>
    <name evidence="1" type="ORF">PHMEG_0006860</name>
</gene>
<name>A0A225WMX8_9STRA</name>
<dbReference type="Gene3D" id="2.40.70.10">
    <property type="entry name" value="Acid Proteases"/>
    <property type="match status" value="1"/>
</dbReference>
<evidence type="ECO:0000313" key="1">
    <source>
        <dbReference type="EMBL" id="OWZ18972.1"/>
    </source>
</evidence>